<dbReference type="AlphaFoldDB" id="A0A2H1K2X1"/>
<evidence type="ECO:0000256" key="2">
    <source>
        <dbReference type="ARBA" id="ARBA00006228"/>
    </source>
</evidence>
<evidence type="ECO:0000313" key="9">
    <source>
        <dbReference type="Proteomes" id="UP000234342"/>
    </source>
</evidence>
<dbReference type="GO" id="GO:0008324">
    <property type="term" value="F:monoatomic cation transmembrane transporter activity"/>
    <property type="evidence" value="ECO:0007669"/>
    <property type="project" value="InterPro"/>
</dbReference>
<feature type="transmembrane region" description="Helical" evidence="7">
    <location>
        <begin position="38"/>
        <end position="62"/>
    </location>
</feature>
<dbReference type="GO" id="GO:0005886">
    <property type="term" value="C:plasma membrane"/>
    <property type="evidence" value="ECO:0007669"/>
    <property type="project" value="UniProtKB-SubCell"/>
</dbReference>
<evidence type="ECO:0000256" key="3">
    <source>
        <dbReference type="ARBA" id="ARBA00022475"/>
    </source>
</evidence>
<dbReference type="RefSeq" id="WP_233429467.1">
    <property type="nucleotide sequence ID" value="NZ_FXZE01000013.1"/>
</dbReference>
<protein>
    <submittedName>
        <fullName evidence="8">Multisubunit sodium/proton antiporter, MrpE subunit</fullName>
    </submittedName>
</protein>
<dbReference type="Proteomes" id="UP000234342">
    <property type="component" value="Unassembled WGS sequence"/>
</dbReference>
<accession>A0A2H1K2X1</accession>
<feature type="transmembrane region" description="Helical" evidence="7">
    <location>
        <begin position="12"/>
        <end position="32"/>
    </location>
</feature>
<feature type="transmembrane region" description="Helical" evidence="7">
    <location>
        <begin position="74"/>
        <end position="94"/>
    </location>
</feature>
<dbReference type="NCBIfam" id="NF006521">
    <property type="entry name" value="PRK08965.1-5"/>
    <property type="match status" value="1"/>
</dbReference>
<dbReference type="PANTHER" id="PTHR34584">
    <property type="entry name" value="NA(+)/H(+) ANTIPORTER SUBUNIT E1"/>
    <property type="match status" value="1"/>
</dbReference>
<evidence type="ECO:0000256" key="5">
    <source>
        <dbReference type="ARBA" id="ARBA00022989"/>
    </source>
</evidence>
<evidence type="ECO:0000256" key="4">
    <source>
        <dbReference type="ARBA" id="ARBA00022692"/>
    </source>
</evidence>
<name>A0A2H1K2X1_9MICO</name>
<dbReference type="PANTHER" id="PTHR34584:SF1">
    <property type="entry name" value="NA(+)_H(+) ANTIPORTER SUBUNIT E1"/>
    <property type="match status" value="1"/>
</dbReference>
<gene>
    <name evidence="8" type="ORF">BANT10_02621</name>
</gene>
<comment type="subcellular location">
    <subcellularLocation>
        <location evidence="1">Cell membrane</location>
        <topology evidence="1">Multi-pass membrane protein</topology>
    </subcellularLocation>
</comment>
<organism evidence="8 9">
    <name type="scientific">Brevibacterium antiquum</name>
    <dbReference type="NCBI Taxonomy" id="234835"/>
    <lineage>
        <taxon>Bacteria</taxon>
        <taxon>Bacillati</taxon>
        <taxon>Actinomycetota</taxon>
        <taxon>Actinomycetes</taxon>
        <taxon>Micrococcales</taxon>
        <taxon>Brevibacteriaceae</taxon>
        <taxon>Brevibacterium</taxon>
    </lineage>
</organism>
<dbReference type="EMBL" id="FXZE01000013">
    <property type="protein sequence ID" value="SMX94039.1"/>
    <property type="molecule type" value="Genomic_DNA"/>
</dbReference>
<keyword evidence="5 7" id="KW-1133">Transmembrane helix</keyword>
<evidence type="ECO:0000313" key="8">
    <source>
        <dbReference type="EMBL" id="SMX94039.1"/>
    </source>
</evidence>
<sequence>MSKGRSRRMTKGRSFVQQLVLVFFLVVLWVMLWDSVSIMHILTGVVLALVVTRVFYLPPVVLSGRFNIIHALNYGLWFLYSLIQASVEVAWFAFRSRAVGSGSVIACDLRTSSDLLMTLVADTASLIPGSIIIDSDRALGILYLHVLDCDSEEKIISAKKQVYHIEELLIRALGSHRDLAALKAYPDPMADEDGGAR</sequence>
<proteinExistence type="inferred from homology"/>
<comment type="similarity">
    <text evidence="2">Belongs to the CPA3 antiporters (TC 2.A.63) subunit E family.</text>
</comment>
<keyword evidence="3" id="KW-1003">Cell membrane</keyword>
<evidence type="ECO:0000256" key="1">
    <source>
        <dbReference type="ARBA" id="ARBA00004651"/>
    </source>
</evidence>
<keyword evidence="9" id="KW-1185">Reference proteome</keyword>
<keyword evidence="6 7" id="KW-0472">Membrane</keyword>
<evidence type="ECO:0000256" key="7">
    <source>
        <dbReference type="SAM" id="Phobius"/>
    </source>
</evidence>
<reference evidence="9" key="1">
    <citation type="submission" date="2017-03" db="EMBL/GenBank/DDBJ databases">
        <authorList>
            <person name="Monnet C."/>
        </authorList>
    </citation>
    <scope>NUCLEOTIDE SEQUENCE [LARGE SCALE GENOMIC DNA]</scope>
    <source>
        <strain evidence="9">P10</strain>
    </source>
</reference>
<dbReference type="Pfam" id="PF01899">
    <property type="entry name" value="MNHE"/>
    <property type="match status" value="1"/>
</dbReference>
<keyword evidence="4 7" id="KW-0812">Transmembrane</keyword>
<dbReference type="InterPro" id="IPR002758">
    <property type="entry name" value="Cation_antiport_E"/>
</dbReference>
<evidence type="ECO:0000256" key="6">
    <source>
        <dbReference type="ARBA" id="ARBA00023136"/>
    </source>
</evidence>